<dbReference type="Proteomes" id="UP000242287">
    <property type="component" value="Unassembled WGS sequence"/>
</dbReference>
<reference evidence="1 2" key="1">
    <citation type="submission" date="2014-02" db="EMBL/GenBank/DDBJ databases">
        <title>Transposable element dynamics among asymbiotic and ectomycorrhizal Amanita fungi.</title>
        <authorList>
            <consortium name="DOE Joint Genome Institute"/>
            <person name="Hess J."/>
            <person name="Skrede I."/>
            <person name="Wolfe B."/>
            <person name="LaButti K."/>
            <person name="Ohm R.A."/>
            <person name="Grigoriev I.V."/>
            <person name="Pringle A."/>
        </authorList>
    </citation>
    <scope>NUCLEOTIDE SEQUENCE [LARGE SCALE GENOMIC DNA]</scope>
    <source>
        <strain evidence="1 2">SKay4041</strain>
    </source>
</reference>
<sequence length="75" mass="8704">MLEVARWYCSRRKVPIIDPPRHTHIESTDIIRKPQACYKEFIGIINDCHGRKNGAIFDYGSNVFLNVSYCDCRTA</sequence>
<gene>
    <name evidence="1" type="ORF">AMATHDRAFT_69965</name>
</gene>
<dbReference type="Pfam" id="PF21691">
    <property type="entry name" value="LDL"/>
    <property type="match status" value="1"/>
</dbReference>
<proteinExistence type="predicted"/>
<keyword evidence="2" id="KW-1185">Reference proteome</keyword>
<accession>A0A2A9NFA2</accession>
<dbReference type="InterPro" id="IPR048508">
    <property type="entry name" value="LDL"/>
</dbReference>
<name>A0A2A9NFA2_9AGAR</name>
<protein>
    <submittedName>
        <fullName evidence="1">Uncharacterized protein</fullName>
    </submittedName>
</protein>
<dbReference type="EMBL" id="KZ302198">
    <property type="protein sequence ID" value="PFH46392.1"/>
    <property type="molecule type" value="Genomic_DNA"/>
</dbReference>
<dbReference type="OrthoDB" id="2730350at2759"/>
<evidence type="ECO:0000313" key="1">
    <source>
        <dbReference type="EMBL" id="PFH46392.1"/>
    </source>
</evidence>
<evidence type="ECO:0000313" key="2">
    <source>
        <dbReference type="Proteomes" id="UP000242287"/>
    </source>
</evidence>
<dbReference type="AlphaFoldDB" id="A0A2A9NFA2"/>
<organism evidence="1 2">
    <name type="scientific">Amanita thiersii Skay4041</name>
    <dbReference type="NCBI Taxonomy" id="703135"/>
    <lineage>
        <taxon>Eukaryota</taxon>
        <taxon>Fungi</taxon>
        <taxon>Dikarya</taxon>
        <taxon>Basidiomycota</taxon>
        <taxon>Agaricomycotina</taxon>
        <taxon>Agaricomycetes</taxon>
        <taxon>Agaricomycetidae</taxon>
        <taxon>Agaricales</taxon>
        <taxon>Pluteineae</taxon>
        <taxon>Amanitaceae</taxon>
        <taxon>Amanita</taxon>
    </lineage>
</organism>